<feature type="region of interest" description="Disordered" evidence="1">
    <location>
        <begin position="215"/>
        <end position="234"/>
    </location>
</feature>
<keyword evidence="3" id="KW-1185">Reference proteome</keyword>
<evidence type="ECO:0000313" key="2">
    <source>
        <dbReference type="EMBL" id="GLD73360.1"/>
    </source>
</evidence>
<sequence length="466" mass="49214">MKAGLGQQPMARHKHTTCLCSDLHDKHDSTELPHCAQSCWCNGAQSEGLGPPRPIQLAAAHQPASTGSLLGHFNHLCDQPHQPSDNHQTGLLGPGTWGGPKGYMGQEGYGEPTKAYMNPGMCCRISTGLRQRTWGKHGRLSLTHMGRYSNWRPPDSNRRHLIQEKQTKRMNHGQPGEGCQVHPSSPCRARPSHHPPAAPWRTLHMLAAVASSRPSSFYQTSNPTPASLAPPPPTGNLAATSAIFDAWRGPGPFRLEHNLASSNRLPAQETPVYETLIMSLLFVLQLVSPSIDCSVLQGLMKKRLLPGSTASWLGGPVGGPHVKENAAAGAGAAGQLLYGPAQCDGDDASLGPPLLLRAASSPMPTALGAAVTLAFPSYPGPIGSSGTPPADKPPPHPLAGQISVSGRLDSAPWCSSLSQQQSRGLTATPQMGGSNPDDAMTNSQDPRLGVAHPDSGLTSSRTFLWA</sequence>
<comment type="caution">
    <text evidence="2">The sequence shown here is derived from an EMBL/GenBank/DDBJ whole genome shotgun (WGS) entry which is preliminary data.</text>
</comment>
<dbReference type="AlphaFoldDB" id="A0AAD3NJ12"/>
<accession>A0AAD3NJ12</accession>
<feature type="region of interest" description="Disordered" evidence="1">
    <location>
        <begin position="382"/>
        <end position="466"/>
    </location>
</feature>
<evidence type="ECO:0000256" key="1">
    <source>
        <dbReference type="SAM" id="MobiDB-lite"/>
    </source>
</evidence>
<protein>
    <submittedName>
        <fullName evidence="2">Zinc finger MIZ domain-containing protein 2-like protein</fullName>
    </submittedName>
</protein>
<feature type="compositionally biased region" description="Polar residues" evidence="1">
    <location>
        <begin position="413"/>
        <end position="433"/>
    </location>
</feature>
<feature type="region of interest" description="Disordered" evidence="1">
    <location>
        <begin position="170"/>
        <end position="196"/>
    </location>
</feature>
<organism evidence="2 3">
    <name type="scientific">Lates japonicus</name>
    <name type="common">Japanese lates</name>
    <dbReference type="NCBI Taxonomy" id="270547"/>
    <lineage>
        <taxon>Eukaryota</taxon>
        <taxon>Metazoa</taxon>
        <taxon>Chordata</taxon>
        <taxon>Craniata</taxon>
        <taxon>Vertebrata</taxon>
        <taxon>Euteleostomi</taxon>
        <taxon>Actinopterygii</taxon>
        <taxon>Neopterygii</taxon>
        <taxon>Teleostei</taxon>
        <taxon>Neoteleostei</taxon>
        <taxon>Acanthomorphata</taxon>
        <taxon>Carangaria</taxon>
        <taxon>Carangaria incertae sedis</taxon>
        <taxon>Centropomidae</taxon>
        <taxon>Lates</taxon>
    </lineage>
</organism>
<evidence type="ECO:0000313" key="3">
    <source>
        <dbReference type="Proteomes" id="UP001279410"/>
    </source>
</evidence>
<proteinExistence type="predicted"/>
<feature type="compositionally biased region" description="Polar residues" evidence="1">
    <location>
        <begin position="456"/>
        <end position="466"/>
    </location>
</feature>
<reference evidence="2" key="1">
    <citation type="submission" date="2022-08" db="EMBL/GenBank/DDBJ databases">
        <title>Genome sequencing of akame (Lates japonicus).</title>
        <authorList>
            <person name="Hashiguchi Y."/>
            <person name="Takahashi H."/>
        </authorList>
    </citation>
    <scope>NUCLEOTIDE SEQUENCE</scope>
    <source>
        <strain evidence="2">Kochi</strain>
    </source>
</reference>
<gene>
    <name evidence="2" type="ORF">AKAME5_002468500</name>
</gene>
<name>A0AAD3NJ12_LATJO</name>
<dbReference type="EMBL" id="BRZM01001537">
    <property type="protein sequence ID" value="GLD73360.1"/>
    <property type="molecule type" value="Genomic_DNA"/>
</dbReference>
<dbReference type="Proteomes" id="UP001279410">
    <property type="component" value="Unassembled WGS sequence"/>
</dbReference>